<evidence type="ECO:0000313" key="2">
    <source>
        <dbReference type="EMBL" id="KAJ1110356.1"/>
    </source>
</evidence>
<protein>
    <submittedName>
        <fullName evidence="2">Uncharacterized protein</fullName>
    </submittedName>
</protein>
<evidence type="ECO:0000256" key="1">
    <source>
        <dbReference type="SAM" id="MobiDB-lite"/>
    </source>
</evidence>
<feature type="compositionally biased region" description="Basic and acidic residues" evidence="1">
    <location>
        <begin position="123"/>
        <end position="139"/>
    </location>
</feature>
<feature type="region of interest" description="Disordered" evidence="1">
    <location>
        <begin position="76"/>
        <end position="108"/>
    </location>
</feature>
<feature type="region of interest" description="Disordered" evidence="1">
    <location>
        <begin position="120"/>
        <end position="173"/>
    </location>
</feature>
<feature type="compositionally biased region" description="Low complexity" evidence="1">
    <location>
        <begin position="144"/>
        <end position="161"/>
    </location>
</feature>
<gene>
    <name evidence="2" type="ORF">NDU88_007708</name>
</gene>
<sequence>MQRPLDGGDVDVGGVKCHPKGVSLTHHMSLRRRRAELTPPAALDLLPRIADIQARAAVICNRASDLQPRTADLVTHISRASGPDTQPTLPAKRSRSPGTQPQQLGGADFHMPALPILRTFPAAEDKEGKGIRSQKEPRSRGPLHRTPTGTPPTRRALLLRPQRAHRTEAAIKR</sequence>
<reference evidence="2" key="1">
    <citation type="journal article" date="2022" name="bioRxiv">
        <title>Sequencing and chromosome-scale assembly of the giantPleurodeles waltlgenome.</title>
        <authorList>
            <person name="Brown T."/>
            <person name="Elewa A."/>
            <person name="Iarovenko S."/>
            <person name="Subramanian E."/>
            <person name="Araus A.J."/>
            <person name="Petzold A."/>
            <person name="Susuki M."/>
            <person name="Suzuki K.-i.T."/>
            <person name="Hayashi T."/>
            <person name="Toyoda A."/>
            <person name="Oliveira C."/>
            <person name="Osipova E."/>
            <person name="Leigh N.D."/>
            <person name="Simon A."/>
            <person name="Yun M.H."/>
        </authorList>
    </citation>
    <scope>NUCLEOTIDE SEQUENCE</scope>
    <source>
        <strain evidence="2">20211129_DDA</strain>
        <tissue evidence="2">Liver</tissue>
    </source>
</reference>
<accession>A0AAV7N2V5</accession>
<evidence type="ECO:0000313" key="3">
    <source>
        <dbReference type="Proteomes" id="UP001066276"/>
    </source>
</evidence>
<comment type="caution">
    <text evidence="2">The sequence shown here is derived from an EMBL/GenBank/DDBJ whole genome shotgun (WGS) entry which is preliminary data.</text>
</comment>
<organism evidence="2 3">
    <name type="scientific">Pleurodeles waltl</name>
    <name type="common">Iberian ribbed newt</name>
    <dbReference type="NCBI Taxonomy" id="8319"/>
    <lineage>
        <taxon>Eukaryota</taxon>
        <taxon>Metazoa</taxon>
        <taxon>Chordata</taxon>
        <taxon>Craniata</taxon>
        <taxon>Vertebrata</taxon>
        <taxon>Euteleostomi</taxon>
        <taxon>Amphibia</taxon>
        <taxon>Batrachia</taxon>
        <taxon>Caudata</taxon>
        <taxon>Salamandroidea</taxon>
        <taxon>Salamandridae</taxon>
        <taxon>Pleurodelinae</taxon>
        <taxon>Pleurodeles</taxon>
    </lineage>
</organism>
<proteinExistence type="predicted"/>
<dbReference type="Proteomes" id="UP001066276">
    <property type="component" value="Chromosome 9"/>
</dbReference>
<dbReference type="EMBL" id="JANPWB010000013">
    <property type="protein sequence ID" value="KAJ1110356.1"/>
    <property type="molecule type" value="Genomic_DNA"/>
</dbReference>
<keyword evidence="3" id="KW-1185">Reference proteome</keyword>
<dbReference type="AlphaFoldDB" id="A0AAV7N2V5"/>
<name>A0AAV7N2V5_PLEWA</name>